<sequence length="117" mass="13669">MESCIEDVSTRLSCLSIVVDDVDGRRNRSQNHCKKEETPKTEQKNHQSQEQVSQSVQNPYPRHVLEDAIRDILEEAELRKFEFRKLIDEHDALVKNLKKMEKENSSTSTYLHSPIMT</sequence>
<name>A0A9P0D156_9CUCU</name>
<reference evidence="2" key="1">
    <citation type="submission" date="2022-01" db="EMBL/GenBank/DDBJ databases">
        <authorList>
            <person name="King R."/>
        </authorList>
    </citation>
    <scope>NUCLEOTIDE SEQUENCE</scope>
</reference>
<feature type="compositionally biased region" description="Basic and acidic residues" evidence="1">
    <location>
        <begin position="33"/>
        <end position="47"/>
    </location>
</feature>
<organism evidence="2 3">
    <name type="scientific">Psylliodes chrysocephalus</name>
    <dbReference type="NCBI Taxonomy" id="3402493"/>
    <lineage>
        <taxon>Eukaryota</taxon>
        <taxon>Metazoa</taxon>
        <taxon>Ecdysozoa</taxon>
        <taxon>Arthropoda</taxon>
        <taxon>Hexapoda</taxon>
        <taxon>Insecta</taxon>
        <taxon>Pterygota</taxon>
        <taxon>Neoptera</taxon>
        <taxon>Endopterygota</taxon>
        <taxon>Coleoptera</taxon>
        <taxon>Polyphaga</taxon>
        <taxon>Cucujiformia</taxon>
        <taxon>Chrysomeloidea</taxon>
        <taxon>Chrysomelidae</taxon>
        <taxon>Galerucinae</taxon>
        <taxon>Alticini</taxon>
        <taxon>Psylliodes</taxon>
    </lineage>
</organism>
<evidence type="ECO:0000313" key="2">
    <source>
        <dbReference type="EMBL" id="CAH1108624.1"/>
    </source>
</evidence>
<gene>
    <name evidence="2" type="ORF">PSYICH_LOCUS9413</name>
</gene>
<dbReference type="Proteomes" id="UP001153636">
    <property type="component" value="Chromosome 3"/>
</dbReference>
<feature type="compositionally biased region" description="Low complexity" evidence="1">
    <location>
        <begin position="48"/>
        <end position="57"/>
    </location>
</feature>
<accession>A0A9P0D156</accession>
<dbReference type="AlphaFoldDB" id="A0A9P0D156"/>
<dbReference type="OrthoDB" id="6366902at2759"/>
<dbReference type="EMBL" id="OV651815">
    <property type="protein sequence ID" value="CAH1108624.1"/>
    <property type="molecule type" value="Genomic_DNA"/>
</dbReference>
<feature type="region of interest" description="Disordered" evidence="1">
    <location>
        <begin position="25"/>
        <end position="61"/>
    </location>
</feature>
<evidence type="ECO:0000313" key="3">
    <source>
        <dbReference type="Proteomes" id="UP001153636"/>
    </source>
</evidence>
<protein>
    <submittedName>
        <fullName evidence="2">Uncharacterized protein</fullName>
    </submittedName>
</protein>
<proteinExistence type="predicted"/>
<keyword evidence="3" id="KW-1185">Reference proteome</keyword>
<evidence type="ECO:0000256" key="1">
    <source>
        <dbReference type="SAM" id="MobiDB-lite"/>
    </source>
</evidence>